<dbReference type="Proteomes" id="UP000196386">
    <property type="component" value="Unassembled WGS sequence"/>
</dbReference>
<dbReference type="EMBL" id="QVME01000006">
    <property type="protein sequence ID" value="RGE66946.1"/>
    <property type="molecule type" value="Genomic_DNA"/>
</dbReference>
<name>A0A174R2Z5_9FIRM</name>
<dbReference type="GeneID" id="72463963"/>
<reference evidence="1 4" key="1">
    <citation type="submission" date="2015-09" db="EMBL/GenBank/DDBJ databases">
        <authorList>
            <consortium name="Pathogen Informatics"/>
        </authorList>
    </citation>
    <scope>NUCLEOTIDE SEQUENCE [LARGE SCALE GENOMIC DNA]</scope>
    <source>
        <strain evidence="1 4">2789STDY5834939</strain>
    </source>
</reference>
<evidence type="ECO:0000313" key="2">
    <source>
        <dbReference type="EMBL" id="OUP69022.1"/>
    </source>
</evidence>
<evidence type="ECO:0000313" key="1">
    <source>
        <dbReference type="EMBL" id="CUP79883.1"/>
    </source>
</evidence>
<dbReference type="Proteomes" id="UP000260828">
    <property type="component" value="Unassembled WGS sequence"/>
</dbReference>
<reference evidence="3 6" key="4">
    <citation type="submission" date="2018-08" db="EMBL/GenBank/DDBJ databases">
        <title>A genome reference for cultivated species of the human gut microbiota.</title>
        <authorList>
            <person name="Zou Y."/>
            <person name="Xue W."/>
            <person name="Luo G."/>
        </authorList>
    </citation>
    <scope>NUCLEOTIDE SEQUENCE [LARGE SCALE GENOMIC DNA]</scope>
    <source>
        <strain evidence="3 6">TF05-12AC</strain>
    </source>
</reference>
<proteinExistence type="predicted"/>
<dbReference type="OrthoDB" id="1930967at2"/>
<reference evidence="2" key="3">
    <citation type="journal article" date="2018" name="BMC Genomics">
        <title>Whole genome sequencing and function prediction of 133 gut anaerobes isolated from chicken caecum in pure cultures.</title>
        <authorList>
            <person name="Medvecky M."/>
            <person name="Cejkova D."/>
            <person name="Polansky O."/>
            <person name="Karasova D."/>
            <person name="Kubasova T."/>
            <person name="Cizek A."/>
            <person name="Rychlik I."/>
        </authorList>
    </citation>
    <scope>NUCLEOTIDE SEQUENCE</scope>
    <source>
        <strain evidence="2">An175</strain>
    </source>
</reference>
<evidence type="ECO:0000313" key="5">
    <source>
        <dbReference type="Proteomes" id="UP000196386"/>
    </source>
</evidence>
<dbReference type="RefSeq" id="WP_006875054.1">
    <property type="nucleotide sequence ID" value="NZ_CABIWA010000014.1"/>
</dbReference>
<dbReference type="Proteomes" id="UP000095765">
    <property type="component" value="Unassembled WGS sequence"/>
</dbReference>
<dbReference type="AlphaFoldDB" id="A0A174R2Z5"/>
<gene>
    <name evidence="2" type="ORF">B5F11_10350</name>
    <name evidence="3" type="ORF">DXC40_11965</name>
    <name evidence="1" type="ORF">ERS852551_01992</name>
</gene>
<sequence length="96" mass="11370">MEHTVNLNIHYSVCKETWDKILQVYKSMPYWAGDDKDVKWIGKGIDLWASAERSGIQIAGRMPECIWDEWYRTLKYKLTKSLGYEIGELEEGYDFQ</sequence>
<protein>
    <submittedName>
        <fullName evidence="1">Uncharacterized protein</fullName>
    </submittedName>
</protein>
<evidence type="ECO:0000313" key="3">
    <source>
        <dbReference type="EMBL" id="RGE66946.1"/>
    </source>
</evidence>
<organism evidence="1 4">
    <name type="scientific">Anaerotruncus colihominis</name>
    <dbReference type="NCBI Taxonomy" id="169435"/>
    <lineage>
        <taxon>Bacteria</taxon>
        <taxon>Bacillati</taxon>
        <taxon>Bacillota</taxon>
        <taxon>Clostridia</taxon>
        <taxon>Eubacteriales</taxon>
        <taxon>Oscillospiraceae</taxon>
        <taxon>Anaerotruncus</taxon>
    </lineage>
</organism>
<reference evidence="5" key="2">
    <citation type="submission" date="2017-04" db="EMBL/GenBank/DDBJ databases">
        <title>Function of individual gut microbiota members based on whole genome sequencing of pure cultures obtained from chicken caecum.</title>
        <authorList>
            <person name="Medvecky M."/>
            <person name="Cejkova D."/>
            <person name="Polansky O."/>
            <person name="Karasova D."/>
            <person name="Kubasova T."/>
            <person name="Cizek A."/>
            <person name="Rychlik I."/>
        </authorList>
    </citation>
    <scope>NUCLEOTIDE SEQUENCE [LARGE SCALE GENOMIC DNA]</scope>
    <source>
        <strain evidence="5">An175</strain>
    </source>
</reference>
<evidence type="ECO:0000313" key="4">
    <source>
        <dbReference type="Proteomes" id="UP000095765"/>
    </source>
</evidence>
<evidence type="ECO:0000313" key="6">
    <source>
        <dbReference type="Proteomes" id="UP000260828"/>
    </source>
</evidence>
<accession>A0A174R2Z5</accession>
<dbReference type="EMBL" id="CZBE01000012">
    <property type="protein sequence ID" value="CUP79883.1"/>
    <property type="molecule type" value="Genomic_DNA"/>
</dbReference>
<dbReference type="EMBL" id="NFKP01000012">
    <property type="protein sequence ID" value="OUP69022.1"/>
    <property type="molecule type" value="Genomic_DNA"/>
</dbReference>